<comment type="caution">
    <text evidence="1">The sequence shown here is derived from an EMBL/GenBank/DDBJ whole genome shotgun (WGS) entry which is preliminary data.</text>
</comment>
<organism evidence="1 2">
    <name type="scientific">Paraburkholderia rhynchosiae</name>
    <dbReference type="NCBI Taxonomy" id="487049"/>
    <lineage>
        <taxon>Bacteria</taxon>
        <taxon>Pseudomonadati</taxon>
        <taxon>Pseudomonadota</taxon>
        <taxon>Betaproteobacteria</taxon>
        <taxon>Burkholderiales</taxon>
        <taxon>Burkholderiaceae</taxon>
        <taxon>Paraburkholderia</taxon>
    </lineage>
</organism>
<gene>
    <name evidence="1" type="ORF">PQR01_32680</name>
</gene>
<proteinExistence type="predicted"/>
<evidence type="ECO:0000313" key="2">
    <source>
        <dbReference type="Proteomes" id="UP001629235"/>
    </source>
</evidence>
<dbReference type="Proteomes" id="UP001629235">
    <property type="component" value="Unassembled WGS sequence"/>
</dbReference>
<reference evidence="1 2" key="1">
    <citation type="journal article" date="2024" name="Chem. Sci.">
        <title>Discovery of megapolipeptins by genome mining of a Burkholderiales bacteria collection.</title>
        <authorList>
            <person name="Paulo B.S."/>
            <person name="Recchia M.J.J."/>
            <person name="Lee S."/>
            <person name="Fergusson C.H."/>
            <person name="Romanowski S.B."/>
            <person name="Hernandez A."/>
            <person name="Krull N."/>
            <person name="Liu D.Y."/>
            <person name="Cavanagh H."/>
            <person name="Bos A."/>
            <person name="Gray C.A."/>
            <person name="Murphy B.T."/>
            <person name="Linington R.G."/>
            <person name="Eustaquio A.S."/>
        </authorList>
    </citation>
    <scope>NUCLEOTIDE SEQUENCE [LARGE SCALE GENOMIC DNA]</scope>
    <source>
        <strain evidence="1 2">RL18-126-BIB-B</strain>
    </source>
</reference>
<dbReference type="EMBL" id="JAQQDW010000101">
    <property type="protein sequence ID" value="MFM0108074.1"/>
    <property type="molecule type" value="Genomic_DNA"/>
</dbReference>
<keyword evidence="2" id="KW-1185">Reference proteome</keyword>
<name>A0ACC7NL98_9BURK</name>
<protein>
    <submittedName>
        <fullName evidence="1">Uncharacterized protein</fullName>
    </submittedName>
</protein>
<sequence length="131" mass="14726">MQYENYGLNLAAAYYNEHGTKPSPISVATVLNNNRFYYTGALYSINGFTVSTSFSSGRNPAHASTTNFDMISGGFGYRFTPAFEVTSDVYYIKGENKSATNRSNMWSGRTIVYPGLCRCMRKWGYVDNRAR</sequence>
<accession>A0ACC7NL98</accession>
<evidence type="ECO:0000313" key="1">
    <source>
        <dbReference type="EMBL" id="MFM0108074.1"/>
    </source>
</evidence>